<protein>
    <submittedName>
        <fullName evidence="1">Uncharacterized protein</fullName>
    </submittedName>
</protein>
<keyword evidence="2" id="KW-1185">Reference proteome</keyword>
<name>A0A6V8K3P4_9ACTN</name>
<gene>
    <name evidence="1" type="ORF">Phou_005970</name>
</gene>
<comment type="caution">
    <text evidence="1">The sequence shown here is derived from an EMBL/GenBank/DDBJ whole genome shotgun (WGS) entry which is preliminary data.</text>
</comment>
<sequence length="81" mass="8508">MKTLLAEALFASEVPTGERLSPAQTSDAVERALDFHEGVGGCAVALAGAYGECPETAVARMRWANEMVDASLRGSLCETYG</sequence>
<dbReference type="Proteomes" id="UP000482800">
    <property type="component" value="Unassembled WGS sequence"/>
</dbReference>
<organism evidence="1 2">
    <name type="scientific">Phytohabitans houttuyneae</name>
    <dbReference type="NCBI Taxonomy" id="1076126"/>
    <lineage>
        <taxon>Bacteria</taxon>
        <taxon>Bacillati</taxon>
        <taxon>Actinomycetota</taxon>
        <taxon>Actinomycetes</taxon>
        <taxon>Micromonosporales</taxon>
        <taxon>Micromonosporaceae</taxon>
    </lineage>
</organism>
<evidence type="ECO:0000313" key="2">
    <source>
        <dbReference type="Proteomes" id="UP000482800"/>
    </source>
</evidence>
<dbReference type="AlphaFoldDB" id="A0A6V8K3P4"/>
<evidence type="ECO:0000313" key="1">
    <source>
        <dbReference type="EMBL" id="GFJ76417.1"/>
    </source>
</evidence>
<proteinExistence type="predicted"/>
<accession>A0A6V8K3P4</accession>
<reference evidence="1 2" key="1">
    <citation type="submission" date="2020-03" db="EMBL/GenBank/DDBJ databases">
        <title>Whole genome shotgun sequence of Phytohabitans houttuyneae NBRC 108639.</title>
        <authorList>
            <person name="Komaki H."/>
            <person name="Tamura T."/>
        </authorList>
    </citation>
    <scope>NUCLEOTIDE SEQUENCE [LARGE SCALE GENOMIC DNA]</scope>
    <source>
        <strain evidence="1 2">NBRC 108639</strain>
    </source>
</reference>
<reference evidence="1 2" key="2">
    <citation type="submission" date="2020-03" db="EMBL/GenBank/DDBJ databases">
        <authorList>
            <person name="Ichikawa N."/>
            <person name="Kimura A."/>
            <person name="Kitahashi Y."/>
            <person name="Uohara A."/>
        </authorList>
    </citation>
    <scope>NUCLEOTIDE SEQUENCE [LARGE SCALE GENOMIC DNA]</scope>
    <source>
        <strain evidence="1 2">NBRC 108639</strain>
    </source>
</reference>
<dbReference type="EMBL" id="BLPF01000001">
    <property type="protein sequence ID" value="GFJ76417.1"/>
    <property type="molecule type" value="Genomic_DNA"/>
</dbReference>